<feature type="compositionally biased region" description="Low complexity" evidence="1">
    <location>
        <begin position="329"/>
        <end position="339"/>
    </location>
</feature>
<dbReference type="GO" id="GO:0005778">
    <property type="term" value="C:peroxisomal membrane"/>
    <property type="evidence" value="ECO:0007669"/>
    <property type="project" value="InterPro"/>
</dbReference>
<accession>A0A250XQJ8</accession>
<feature type="compositionally biased region" description="Basic and acidic residues" evidence="1">
    <location>
        <begin position="282"/>
        <end position="291"/>
    </location>
</feature>
<dbReference type="GO" id="GO:0030674">
    <property type="term" value="F:protein-macromolecule adaptor activity"/>
    <property type="evidence" value="ECO:0007669"/>
    <property type="project" value="TreeGrafter"/>
</dbReference>
<comment type="caution">
    <text evidence="2">The sequence shown here is derived from an EMBL/GenBank/DDBJ whole genome shotgun (WGS) entry which is preliminary data.</text>
</comment>
<reference evidence="2 3" key="1">
    <citation type="submission" date="2017-08" db="EMBL/GenBank/DDBJ databases">
        <title>Acidophilic green algal genome provides insights into adaptation to an acidic environment.</title>
        <authorList>
            <person name="Hirooka S."/>
            <person name="Hirose Y."/>
            <person name="Kanesaki Y."/>
            <person name="Higuchi S."/>
            <person name="Fujiwara T."/>
            <person name="Onuma R."/>
            <person name="Era A."/>
            <person name="Ohbayashi R."/>
            <person name="Uzuka A."/>
            <person name="Nozaki H."/>
            <person name="Yoshikawa H."/>
            <person name="Miyagishima S.Y."/>
        </authorList>
    </citation>
    <scope>NUCLEOTIDE SEQUENCE [LARGE SCALE GENOMIC DNA]</scope>
    <source>
        <strain evidence="2 3">NIES-2499</strain>
    </source>
</reference>
<name>A0A250XQJ8_9CHLO</name>
<dbReference type="OrthoDB" id="45930at2759"/>
<proteinExistence type="predicted"/>
<evidence type="ECO:0000313" key="3">
    <source>
        <dbReference type="Proteomes" id="UP000232323"/>
    </source>
</evidence>
<feature type="compositionally biased region" description="Low complexity" evidence="1">
    <location>
        <begin position="453"/>
        <end position="479"/>
    </location>
</feature>
<dbReference type="PANTHER" id="PTHR28080:SF1">
    <property type="entry name" value="PEROXISOMAL BIOGENESIS FACTOR 3"/>
    <property type="match status" value="1"/>
</dbReference>
<gene>
    <name evidence="2" type="ORF">CEUSTIGMA_g12720.t1</name>
</gene>
<feature type="compositionally biased region" description="Polar residues" evidence="1">
    <location>
        <begin position="305"/>
        <end position="317"/>
    </location>
</feature>
<feature type="region of interest" description="Disordered" evidence="1">
    <location>
        <begin position="278"/>
        <end position="341"/>
    </location>
</feature>
<dbReference type="InterPro" id="IPR006966">
    <property type="entry name" value="Peroxin-3"/>
</dbReference>
<dbReference type="EMBL" id="BEGY01000161">
    <property type="protein sequence ID" value="GAX85303.1"/>
    <property type="molecule type" value="Genomic_DNA"/>
</dbReference>
<feature type="region of interest" description="Disordered" evidence="1">
    <location>
        <begin position="449"/>
        <end position="479"/>
    </location>
</feature>
<dbReference type="PANTHER" id="PTHR28080">
    <property type="entry name" value="PEROXISOMAL BIOGENESIS FACTOR 3"/>
    <property type="match status" value="1"/>
</dbReference>
<dbReference type="STRING" id="1157962.A0A250XQJ8"/>
<organism evidence="2 3">
    <name type="scientific">Chlamydomonas eustigma</name>
    <dbReference type="NCBI Taxonomy" id="1157962"/>
    <lineage>
        <taxon>Eukaryota</taxon>
        <taxon>Viridiplantae</taxon>
        <taxon>Chlorophyta</taxon>
        <taxon>core chlorophytes</taxon>
        <taxon>Chlorophyceae</taxon>
        <taxon>CS clade</taxon>
        <taxon>Chlamydomonadales</taxon>
        <taxon>Chlamydomonadaceae</taxon>
        <taxon>Chlamydomonas</taxon>
    </lineage>
</organism>
<evidence type="ECO:0000313" key="2">
    <source>
        <dbReference type="EMBL" id="GAX85303.1"/>
    </source>
</evidence>
<evidence type="ECO:0000256" key="1">
    <source>
        <dbReference type="SAM" id="MobiDB-lite"/>
    </source>
</evidence>
<dbReference type="Proteomes" id="UP000232323">
    <property type="component" value="Unassembled WGS sequence"/>
</dbReference>
<keyword evidence="3" id="KW-1185">Reference proteome</keyword>
<protein>
    <submittedName>
        <fullName evidence="2">Uncharacterized protein</fullName>
    </submittedName>
</protein>
<dbReference type="GO" id="GO:0045046">
    <property type="term" value="P:protein import into peroxisome membrane"/>
    <property type="evidence" value="ECO:0007669"/>
    <property type="project" value="TreeGrafter"/>
</dbReference>
<sequence length="567" mass="60551">MMAFFYRRRKELFLTAAAAAAAGALAYYLWPWGDDREENQDEPMSQGQARILELVKEPAIRIDAYKSPTESVSRKDDQSLDQTMDSHFSFIQDVSTPQELDQLLPRLHSALTQLTDIKLAMSQHGSTSYTPEGAAAQLHALARLCFGRALGACWLIPCMDLVVRVKLNIIGRHLFLQEKLLKLKHTGGTAHTQNGLLPPRLTASAIEKFLECGWPTSQGGHEWIVSKVMSGIDRVLEGLSLEVEVAPADLFRVMASMLKEAETIMSQHTHVEGFSFPTQSHSELEQSKAIDDSDGGGLKTAHRGSASSEGSYFSTSTNDKDNVPANGLSNHSVPSSSVSLQPAAGRAAGMAIPPAQQDTSVAWADVLVGPRPVHEDSNYGASTQQPTAWLRQGGEEQQYRTACSALMVQELHAELCSVLSTPRFTEAMRAAVQHTFRLVATHIYTEFPPAPPVSSSSSPQTAGSAAGAPPLASSSPFSAASTEGVKQGGCVRNDSCVFGAVPTGGAAATGSRGSRAPRQLARLLKAIQASGDAAFQNVNQVTKGISELSQVLALSATAFAVTSHVDS</sequence>
<dbReference type="AlphaFoldDB" id="A0A250XQJ8"/>